<dbReference type="PANTHER" id="PTHR30632:SF0">
    <property type="entry name" value="SULFATE-BINDING PROTEIN"/>
    <property type="match status" value="1"/>
</dbReference>
<feature type="signal peptide" evidence="4">
    <location>
        <begin position="1"/>
        <end position="24"/>
    </location>
</feature>
<dbReference type="Pfam" id="PF13531">
    <property type="entry name" value="SBP_bac_11"/>
    <property type="match status" value="1"/>
</dbReference>
<evidence type="ECO:0000256" key="2">
    <source>
        <dbReference type="ARBA" id="ARBA00022723"/>
    </source>
</evidence>
<dbReference type="InterPro" id="IPR005950">
    <property type="entry name" value="ModA"/>
</dbReference>
<dbReference type="Gene3D" id="3.40.190.10">
    <property type="entry name" value="Periplasmic binding protein-like II"/>
    <property type="match status" value="2"/>
</dbReference>
<evidence type="ECO:0000256" key="4">
    <source>
        <dbReference type="SAM" id="SignalP"/>
    </source>
</evidence>
<dbReference type="AlphaFoldDB" id="A0A106BYC5"/>
<evidence type="ECO:0000313" key="5">
    <source>
        <dbReference type="EMBL" id="KVX00882.1"/>
    </source>
</evidence>
<dbReference type="Proteomes" id="UP000055702">
    <property type="component" value="Unassembled WGS sequence"/>
</dbReference>
<dbReference type="SUPFAM" id="SSF53850">
    <property type="entry name" value="Periplasmic binding protein-like II"/>
    <property type="match status" value="1"/>
</dbReference>
<sequence>MKIKHALSLYSALIPFFIPMSASADPLTLYAAGSLKMALNDVATSYSQAYKTEVTTKYAPSGLLRKAIEDGAQPDVFASANMKHPEKLATEKWGGPVVLFARNQLCALAQPNIKVTPDNLLSTLMDKQIRVGTSTPKADPSGDYAWELFQKAETIKEGSFSILSTKALQLTGGEKSEKAPEGLNQYGWVMSEKKADIFLTYCTNAVLAKNQVKYLNIIAIPKSLSVGADYGLIVKEGAQNKTWQFAMYILSPEGQSILKKYGFEADAIPKQ</sequence>
<evidence type="ECO:0000256" key="3">
    <source>
        <dbReference type="ARBA" id="ARBA00022729"/>
    </source>
</evidence>
<dbReference type="GO" id="GO:0030973">
    <property type="term" value="F:molybdate ion binding"/>
    <property type="evidence" value="ECO:0007669"/>
    <property type="project" value="TreeGrafter"/>
</dbReference>
<reference evidence="5 6" key="1">
    <citation type="submission" date="2016-01" db="EMBL/GenBank/DDBJ databases">
        <title>Draft genome of the antarctic isolate Shewanella frigidimarina Ag06-30.</title>
        <authorList>
            <person name="Parmeciano Di Noto G."/>
            <person name="Vazquez S."/>
            <person name="Mac Cormack W."/>
            <person name="Iriarte A."/>
            <person name="Quiroga C."/>
        </authorList>
    </citation>
    <scope>NUCLEOTIDE SEQUENCE [LARGE SCALE GENOMIC DNA]</scope>
    <source>
        <strain evidence="5 6">Ag06-30</strain>
    </source>
</reference>
<dbReference type="GO" id="GO:0046872">
    <property type="term" value="F:metal ion binding"/>
    <property type="evidence" value="ECO:0007669"/>
    <property type="project" value="UniProtKB-KW"/>
</dbReference>
<proteinExistence type="inferred from homology"/>
<accession>A0A106BYC5</accession>
<comment type="similarity">
    <text evidence="1">Belongs to the bacterial solute-binding protein ModA family.</text>
</comment>
<dbReference type="InterPro" id="IPR050682">
    <property type="entry name" value="ModA/WtpA"/>
</dbReference>
<evidence type="ECO:0000256" key="1">
    <source>
        <dbReference type="ARBA" id="ARBA00009175"/>
    </source>
</evidence>
<dbReference type="PANTHER" id="PTHR30632">
    <property type="entry name" value="MOLYBDATE-BINDING PERIPLASMIC PROTEIN"/>
    <property type="match status" value="1"/>
</dbReference>
<evidence type="ECO:0000313" key="6">
    <source>
        <dbReference type="Proteomes" id="UP000055702"/>
    </source>
</evidence>
<organism evidence="5">
    <name type="scientific">Shewanella frigidimarina</name>
    <dbReference type="NCBI Taxonomy" id="56812"/>
    <lineage>
        <taxon>Bacteria</taxon>
        <taxon>Pseudomonadati</taxon>
        <taxon>Pseudomonadota</taxon>
        <taxon>Gammaproteobacteria</taxon>
        <taxon>Alteromonadales</taxon>
        <taxon>Shewanellaceae</taxon>
        <taxon>Shewanella</taxon>
    </lineage>
</organism>
<keyword evidence="3 4" id="KW-0732">Signal</keyword>
<dbReference type="GO" id="GO:0015689">
    <property type="term" value="P:molybdate ion transport"/>
    <property type="evidence" value="ECO:0007669"/>
    <property type="project" value="InterPro"/>
</dbReference>
<protein>
    <submittedName>
        <fullName evidence="5">Molybdate ABC transporter substrate-binding protein</fullName>
    </submittedName>
</protein>
<keyword evidence="2" id="KW-0479">Metal-binding</keyword>
<dbReference type="NCBIfam" id="NF002917">
    <property type="entry name" value="PRK03537.1-3"/>
    <property type="match status" value="1"/>
</dbReference>
<dbReference type="RefSeq" id="WP_059746624.1">
    <property type="nucleotide sequence ID" value="NZ_LRDC01000031.1"/>
</dbReference>
<gene>
    <name evidence="5" type="ORF">AWJ07_19050</name>
</gene>
<feature type="chain" id="PRO_5007125875" evidence="4">
    <location>
        <begin position="25"/>
        <end position="271"/>
    </location>
</feature>
<name>A0A106BYC5_SHEFR</name>
<dbReference type="NCBIfam" id="TIGR01256">
    <property type="entry name" value="modA"/>
    <property type="match status" value="1"/>
</dbReference>
<comment type="caution">
    <text evidence="5">The sequence shown here is derived from an EMBL/GenBank/DDBJ whole genome shotgun (WGS) entry which is preliminary data.</text>
</comment>
<dbReference type="EMBL" id="LRDC01000031">
    <property type="protein sequence ID" value="KVX00882.1"/>
    <property type="molecule type" value="Genomic_DNA"/>
</dbReference>